<evidence type="ECO:0000313" key="3">
    <source>
        <dbReference type="Proteomes" id="UP000216454"/>
    </source>
</evidence>
<proteinExistence type="predicted"/>
<gene>
    <name evidence="2" type="ORF">PSSU_0406</name>
</gene>
<comment type="caution">
    <text evidence="2">The sequence shown here is derived from an EMBL/GenBank/DDBJ whole genome shotgun (WGS) entry which is preliminary data.</text>
</comment>
<feature type="region of interest" description="Disordered" evidence="1">
    <location>
        <begin position="174"/>
        <end position="196"/>
    </location>
</feature>
<reference evidence="2 3" key="1">
    <citation type="journal article" date="2017" name="BMC Genomics">
        <title>Comparative genomic and phylogenomic analyses of the Bifidobacteriaceae family.</title>
        <authorList>
            <person name="Lugli G.A."/>
            <person name="Milani C."/>
            <person name="Turroni F."/>
            <person name="Duranti S."/>
            <person name="Mancabelli L."/>
            <person name="Mangifesta M."/>
            <person name="Ferrario C."/>
            <person name="Modesto M."/>
            <person name="Mattarelli P."/>
            <person name="Jiri K."/>
            <person name="van Sinderen D."/>
            <person name="Ventura M."/>
        </authorList>
    </citation>
    <scope>NUCLEOTIDE SEQUENCE [LARGE SCALE GENOMIC DNA]</scope>
    <source>
        <strain evidence="2 3">DSM 24744</strain>
    </source>
</reference>
<organism evidence="2 3">
    <name type="scientific">Pseudoscardovia suis</name>
    <dbReference type="NCBI Taxonomy" id="987063"/>
    <lineage>
        <taxon>Bacteria</taxon>
        <taxon>Bacillati</taxon>
        <taxon>Actinomycetota</taxon>
        <taxon>Actinomycetes</taxon>
        <taxon>Bifidobacteriales</taxon>
        <taxon>Bifidobacteriaceae</taxon>
        <taxon>Pseudoscardovia</taxon>
    </lineage>
</organism>
<dbReference type="AlphaFoldDB" id="A0A261F123"/>
<evidence type="ECO:0000256" key="1">
    <source>
        <dbReference type="SAM" id="MobiDB-lite"/>
    </source>
</evidence>
<accession>A0A261F123</accession>
<keyword evidence="3" id="KW-1185">Reference proteome</keyword>
<protein>
    <submittedName>
        <fullName evidence="2">Uncharacterized protein</fullName>
    </submittedName>
</protein>
<dbReference type="EMBL" id="MWWQ01000005">
    <property type="protein sequence ID" value="OZG52788.1"/>
    <property type="molecule type" value="Genomic_DNA"/>
</dbReference>
<name>A0A261F123_9BIFI</name>
<dbReference type="Proteomes" id="UP000216454">
    <property type="component" value="Unassembled WGS sequence"/>
</dbReference>
<evidence type="ECO:0000313" key="2">
    <source>
        <dbReference type="EMBL" id="OZG52788.1"/>
    </source>
</evidence>
<sequence length="196" mass="21285">MAGEDDGMQDRLDMTPDWQLKREIGLLKLLAKRIDMELKPRIHAWEARPDHGQGMTEDISGAGGGTVGTIAIGRDQPDRLEVTDPVAFGGWLAAHQVTMLGGMPAAVKRWVPESEAMSQDFLARLVRNAGGELPPGVEVRRGRAATVTVRLERGVVTRAWTAQGIRDAVRLIMPPADPAGTAHDNDHDTNEGDVEQ</sequence>